<keyword evidence="4 7" id="KW-0067">ATP-binding</keyword>
<evidence type="ECO:0000256" key="6">
    <source>
        <dbReference type="PROSITE-ProRule" id="PRU00552"/>
    </source>
</evidence>
<dbReference type="Pfam" id="PF13959">
    <property type="entry name" value="CTE_SPB4"/>
    <property type="match status" value="1"/>
</dbReference>
<organism evidence="12">
    <name type="scientific">Chlamydomonas sp. ICE-L</name>
    <dbReference type="NCBI Taxonomy" id="309537"/>
    <lineage>
        <taxon>Eukaryota</taxon>
        <taxon>Viridiplantae</taxon>
        <taxon>Chlorophyta</taxon>
        <taxon>core chlorophytes</taxon>
        <taxon>Chlorophyceae</taxon>
        <taxon>CS clade</taxon>
        <taxon>Chlamydomonadales</taxon>
        <taxon>Chlamydomonadaceae</taxon>
        <taxon>Chlamydomonas</taxon>
    </lineage>
</organism>
<sequence>HGRGGPVAGRDGGRGGRGVSGRDGGRGGRGDGGRGGRDGGRGGRDGGRDGGRGVRDGGRGGRDGGRGGRGVGRGGRSPGFRESGRGTGRGDGGGAGRGDGGGGAWDYQTEQKMRKQRLGEDDAVIRGADDSEDDDVAAMVALAGKRDVVLEEDLQSSGAYVKHGKADEDVVDFEDEDDLGRNSKRHKFQGSGEGGPLKRKDAHAEVKTKSSSAAPTASKVHHAPGQKLKVAAVPNNQKAQIFGSTTAAGRPAGAEGATSLSWADLEVDEGVIKVLEGLQFERPTKVQQGAIPHLLAGRDALVKAPTGSGKTLAFLVPIIQDLQAQRPVVDRKDGTYALVIAPTRELCLQIQDVAVRLMRKYFTMVPGILIGGENVNHEKARMRKGLTVMIATPGRLMYHLENSAQLKLGNLRWLVLDEADRLLDMGFQAKLLAIIEMIDVRYKASARDMLALLPPKAEEDFGDTEYDWNDEAAASQGVRQGRKTVLLSATLHEQLADLATVSLKNPVAVGFVLKKGKNGMLIAGADGNDKDEDEFSIPETLRMSFVEVPSKQRLVTLAGMVRKMIVRKGRMANVSTGPSKQTKQSIEEEEEEAARDRKIVVFMSSCGMVDLHHKLLGSFWNGAFGTHLSSAPVYKLHGDMAQSDRTATFVNFNGPGSAVLVCTDIAARGLDFPNVSAIIQYDIPGAPSEYVHRVGRTARMGSRGEAYLFLMPHEKPYVELLASKGIKLEQDSMESALRWLPLPPSLSELTNGKRPRSFKEASDIPFLLQRSIMQAVGSSESMKEMAGDAFRSYVRGYAAHTAELKSICHVKSLHLGHVAFSMGLKEQPLMIGQSGAAAKRKAKKEEENLNRFKSAKKKMYSAASKLHPQTKAAP</sequence>
<evidence type="ECO:0000256" key="2">
    <source>
        <dbReference type="ARBA" id="ARBA00022801"/>
    </source>
</evidence>
<dbReference type="SMART" id="SM00490">
    <property type="entry name" value="HELICc"/>
    <property type="match status" value="1"/>
</dbReference>
<evidence type="ECO:0000259" key="10">
    <source>
        <dbReference type="PROSITE" id="PS51194"/>
    </source>
</evidence>
<keyword evidence="1 7" id="KW-0547">Nucleotide-binding</keyword>
<evidence type="ECO:0000259" key="11">
    <source>
        <dbReference type="PROSITE" id="PS51195"/>
    </source>
</evidence>
<dbReference type="InterPro" id="IPR001650">
    <property type="entry name" value="Helicase_C-like"/>
</dbReference>
<keyword evidence="5 7" id="KW-0694">RNA-binding</keyword>
<evidence type="ECO:0000256" key="8">
    <source>
        <dbReference type="SAM" id="MobiDB-lite"/>
    </source>
</evidence>
<dbReference type="InterPro" id="IPR014001">
    <property type="entry name" value="Helicase_ATP-bd"/>
</dbReference>
<dbReference type="PANTHER" id="PTHR24031">
    <property type="entry name" value="RNA HELICASE"/>
    <property type="match status" value="1"/>
</dbReference>
<accession>A0A0S1VVK5</accession>
<feature type="non-terminal residue" evidence="12">
    <location>
        <position position="1"/>
    </location>
</feature>
<dbReference type="GO" id="GO:0003723">
    <property type="term" value="F:RNA binding"/>
    <property type="evidence" value="ECO:0007669"/>
    <property type="project" value="UniProtKB-UniRule"/>
</dbReference>
<feature type="domain" description="Helicase ATP-binding" evidence="9">
    <location>
        <begin position="291"/>
        <end position="509"/>
    </location>
</feature>
<evidence type="ECO:0000256" key="7">
    <source>
        <dbReference type="RuleBase" id="RU365068"/>
    </source>
</evidence>
<feature type="region of interest" description="Disordered" evidence="8">
    <location>
        <begin position="1"/>
        <end position="134"/>
    </location>
</feature>
<feature type="compositionally biased region" description="Basic and acidic residues" evidence="8">
    <location>
        <begin position="23"/>
        <end position="66"/>
    </location>
</feature>
<dbReference type="EC" id="3.6.4.13" evidence="7"/>
<feature type="region of interest" description="Disordered" evidence="8">
    <location>
        <begin position="571"/>
        <end position="590"/>
    </location>
</feature>
<feature type="region of interest" description="Disordered" evidence="8">
    <location>
        <begin position="834"/>
        <end position="874"/>
    </location>
</feature>
<evidence type="ECO:0000256" key="5">
    <source>
        <dbReference type="ARBA" id="ARBA00022884"/>
    </source>
</evidence>
<feature type="compositionally biased region" description="Low complexity" evidence="8">
    <location>
        <begin position="209"/>
        <end position="218"/>
    </location>
</feature>
<dbReference type="PROSITE" id="PS51194">
    <property type="entry name" value="HELICASE_CTER"/>
    <property type="match status" value="1"/>
</dbReference>
<dbReference type="CDD" id="cd18787">
    <property type="entry name" value="SF2_C_DEAD"/>
    <property type="match status" value="1"/>
</dbReference>
<dbReference type="InterPro" id="IPR000629">
    <property type="entry name" value="RNA-helicase_DEAD-box_CS"/>
</dbReference>
<dbReference type="GO" id="GO:0016887">
    <property type="term" value="F:ATP hydrolysis activity"/>
    <property type="evidence" value="ECO:0007669"/>
    <property type="project" value="RHEA"/>
</dbReference>
<reference evidence="12" key="1">
    <citation type="journal article" date="2015" name="Extremophiles">
        <title>Transcriptome-wide analysis of DEAD-box RNA helicase gene family in an Antarctic psychrophilic alga Chlamydomonas sp. ICE-L.</title>
        <authorList>
            <person name="Liu C."/>
            <person name="Huang X."/>
        </authorList>
    </citation>
    <scope>NUCLEOTIDE SEQUENCE</scope>
</reference>
<dbReference type="InterPro" id="IPR011545">
    <property type="entry name" value="DEAD/DEAH_box_helicase_dom"/>
</dbReference>
<evidence type="ECO:0000259" key="9">
    <source>
        <dbReference type="PROSITE" id="PS51192"/>
    </source>
</evidence>
<proteinExistence type="evidence at transcript level"/>
<comment type="domain">
    <text evidence="7">The Q motif is unique to and characteristic of the DEAD box family of RNA helicases and controls ATP binding and hydrolysis.</text>
</comment>
<dbReference type="SMART" id="SM00487">
    <property type="entry name" value="DEXDc"/>
    <property type="match status" value="1"/>
</dbReference>
<dbReference type="InterPro" id="IPR014014">
    <property type="entry name" value="RNA_helicase_DEAD_Q_motif"/>
</dbReference>
<dbReference type="Gene3D" id="3.40.50.300">
    <property type="entry name" value="P-loop containing nucleotide triphosphate hydrolases"/>
    <property type="match status" value="2"/>
</dbReference>
<dbReference type="GO" id="GO:0005524">
    <property type="term" value="F:ATP binding"/>
    <property type="evidence" value="ECO:0007669"/>
    <property type="project" value="UniProtKB-UniRule"/>
</dbReference>
<feature type="compositionally biased region" description="Polar residues" evidence="8">
    <location>
        <begin position="573"/>
        <end position="584"/>
    </location>
</feature>
<comment type="similarity">
    <text evidence="7">Belongs to the DEAD box helicase family.</text>
</comment>
<keyword evidence="3 7" id="KW-0347">Helicase</keyword>
<dbReference type="SUPFAM" id="SSF52540">
    <property type="entry name" value="P-loop containing nucleoside triphosphate hydrolases"/>
    <property type="match status" value="2"/>
</dbReference>
<dbReference type="AlphaFoldDB" id="A0A0S1VVK5"/>
<dbReference type="InterPro" id="IPR027417">
    <property type="entry name" value="P-loop_NTPase"/>
</dbReference>
<feature type="domain" description="DEAD-box RNA helicase Q" evidence="11">
    <location>
        <begin position="260"/>
        <end position="288"/>
    </location>
</feature>
<evidence type="ECO:0000256" key="3">
    <source>
        <dbReference type="ARBA" id="ARBA00022806"/>
    </source>
</evidence>
<feature type="non-terminal residue" evidence="12">
    <location>
        <position position="874"/>
    </location>
</feature>
<dbReference type="PROSITE" id="PS00039">
    <property type="entry name" value="DEAD_ATP_HELICASE"/>
    <property type="match status" value="1"/>
</dbReference>
<feature type="domain" description="Helicase C-terminal" evidence="10">
    <location>
        <begin position="581"/>
        <end position="741"/>
    </location>
</feature>
<dbReference type="PROSITE" id="PS51195">
    <property type="entry name" value="Q_MOTIF"/>
    <property type="match status" value="1"/>
</dbReference>
<dbReference type="SMART" id="SM01178">
    <property type="entry name" value="DUF4217"/>
    <property type="match status" value="1"/>
</dbReference>
<evidence type="ECO:0000256" key="1">
    <source>
        <dbReference type="ARBA" id="ARBA00022741"/>
    </source>
</evidence>
<name>A0A0S1VVK5_9CHLO</name>
<feature type="region of interest" description="Disordered" evidence="8">
    <location>
        <begin position="172"/>
        <end position="226"/>
    </location>
</feature>
<dbReference type="GO" id="GO:0003724">
    <property type="term" value="F:RNA helicase activity"/>
    <property type="evidence" value="ECO:0007669"/>
    <property type="project" value="UniProtKB-EC"/>
</dbReference>
<comment type="function">
    <text evidence="7">RNA helicase.</text>
</comment>
<comment type="catalytic activity">
    <reaction evidence="7">
        <text>ATP + H2O = ADP + phosphate + H(+)</text>
        <dbReference type="Rhea" id="RHEA:13065"/>
        <dbReference type="ChEBI" id="CHEBI:15377"/>
        <dbReference type="ChEBI" id="CHEBI:15378"/>
        <dbReference type="ChEBI" id="CHEBI:30616"/>
        <dbReference type="ChEBI" id="CHEBI:43474"/>
        <dbReference type="ChEBI" id="CHEBI:456216"/>
        <dbReference type="EC" id="3.6.4.13"/>
    </reaction>
</comment>
<dbReference type="EMBL" id="KP718771">
    <property type="protein sequence ID" value="ALM54989.1"/>
    <property type="molecule type" value="mRNA"/>
</dbReference>
<evidence type="ECO:0000313" key="12">
    <source>
        <dbReference type="EMBL" id="ALM54989.1"/>
    </source>
</evidence>
<feature type="compositionally biased region" description="Basic and acidic residues" evidence="8">
    <location>
        <begin position="109"/>
        <end position="129"/>
    </location>
</feature>
<feature type="short sequence motif" description="Q motif" evidence="6">
    <location>
        <begin position="260"/>
        <end position="288"/>
    </location>
</feature>
<evidence type="ECO:0000256" key="4">
    <source>
        <dbReference type="ARBA" id="ARBA00022840"/>
    </source>
</evidence>
<dbReference type="PROSITE" id="PS51192">
    <property type="entry name" value="HELICASE_ATP_BIND_1"/>
    <property type="match status" value="1"/>
</dbReference>
<keyword evidence="2 7" id="KW-0378">Hydrolase</keyword>
<dbReference type="InterPro" id="IPR025313">
    <property type="entry name" value="SPB4-like_CTE"/>
</dbReference>
<dbReference type="Pfam" id="PF00270">
    <property type="entry name" value="DEAD"/>
    <property type="match status" value="1"/>
</dbReference>
<protein>
    <recommendedName>
        <fullName evidence="7">ATP-dependent RNA helicase</fullName>
        <ecNumber evidence="7">3.6.4.13</ecNumber>
    </recommendedName>
</protein>
<feature type="compositionally biased region" description="Gly residues" evidence="8">
    <location>
        <begin position="67"/>
        <end position="77"/>
    </location>
</feature>
<dbReference type="Pfam" id="PF00271">
    <property type="entry name" value="Helicase_C"/>
    <property type="match status" value="1"/>
</dbReference>
<feature type="compositionally biased region" description="Gly residues" evidence="8">
    <location>
        <begin position="85"/>
        <end position="104"/>
    </location>
</feature>
<feature type="compositionally biased region" description="Basic and acidic residues" evidence="8">
    <location>
        <begin position="196"/>
        <end position="208"/>
    </location>
</feature>